<gene>
    <name evidence="2" type="ORF">L228DRAFT_239220</name>
</gene>
<evidence type="ECO:0000313" key="2">
    <source>
        <dbReference type="EMBL" id="KZF22226.1"/>
    </source>
</evidence>
<keyword evidence="3" id="KW-1185">Reference proteome</keyword>
<dbReference type="RefSeq" id="XP_018187781.1">
    <property type="nucleotide sequence ID" value="XM_018331121.1"/>
</dbReference>
<accession>A0A165GIJ1</accession>
<dbReference type="OMA" id="CGMHISR"/>
<dbReference type="OrthoDB" id="4159838at2759"/>
<dbReference type="Proteomes" id="UP000076632">
    <property type="component" value="Unassembled WGS sequence"/>
</dbReference>
<proteinExistence type="predicted"/>
<feature type="region of interest" description="Disordered" evidence="1">
    <location>
        <begin position="960"/>
        <end position="980"/>
    </location>
</feature>
<evidence type="ECO:0000313" key="3">
    <source>
        <dbReference type="Proteomes" id="UP000076632"/>
    </source>
</evidence>
<feature type="compositionally biased region" description="Basic and acidic residues" evidence="1">
    <location>
        <begin position="120"/>
        <end position="131"/>
    </location>
</feature>
<protein>
    <submittedName>
        <fullName evidence="2">Uncharacterized protein</fullName>
    </submittedName>
</protein>
<dbReference type="GeneID" id="28896258"/>
<dbReference type="AlphaFoldDB" id="A0A165GIJ1"/>
<dbReference type="InParanoid" id="A0A165GIJ1"/>
<reference evidence="2 3" key="1">
    <citation type="journal article" date="2016" name="Fungal Biol.">
        <title>The genome of Xylona heveae provides a window into fungal endophytism.</title>
        <authorList>
            <person name="Gazis R."/>
            <person name="Kuo A."/>
            <person name="Riley R."/>
            <person name="LaButti K."/>
            <person name="Lipzen A."/>
            <person name="Lin J."/>
            <person name="Amirebrahimi M."/>
            <person name="Hesse C.N."/>
            <person name="Spatafora J.W."/>
            <person name="Henrissat B."/>
            <person name="Hainaut M."/>
            <person name="Grigoriev I.V."/>
            <person name="Hibbett D.S."/>
        </authorList>
    </citation>
    <scope>NUCLEOTIDE SEQUENCE [LARGE SCALE GENOMIC DNA]</scope>
    <source>
        <strain evidence="2 3">TC161</strain>
    </source>
</reference>
<sequence>MAEPFAQPSYNARSRYQQPHLKSLESENEVIWTATRCNRLLRPLSSRLLLLRKSCAKAGPKDMTADFDDSYLYPRNVAFQNKYRLSKHTKATYNEDPEWIPIQKSKRKIRQQYTGRRTRLQSEGEAKDCKSPRSTLPPGEVIVPTPAIARNLSIIQEPAQKDVSPKISNPRDTNLATPTRTRLQGKGNTIFSNGAPIKQLIHGSNDTLEPQKRSLVNGIYAALDCLLRSTMGCRGAQIEGAPTLLLMCLRKVPDYVIEEEIWLRESDNLAEQPNLSSEVYSELEVLGASNSGGWTPLRHVVRAHGISMIKRAILEGTLNDEAVRGLVLICTRNRAFSEAEVLLSTMLSVCRIFEKPTTPQNRLFDLKRSASLHTLELFVKASGRRGYLYRQLDALFRGGQIPLQWLATEDLLSLWSQILQTFPNSNNGHKEGKDLIFNALRHLCHLDKDFLGPQTHQLRLRSLDARRKKRMREQPFSFLRNSSQSIKSPLKSRISLDRDQEGSHFPLENTFSSIAVILTAKSMLHGNNSHGDSDMHLFHCIFLPLQSLALDIERTTELGVLNPPFRLSHQLHNRRALQVVLANYFASACFDQNLRDMPSVVTERNLQALHSLLRGIRGSINACDGFESISKFICSIARRCGRVYRGDGFCHLKSLVRLLVSIAESSSSIHTFRQEKRLLAGIGLDSAMHFSEQTGSSEHLQYAQEIEKFIIDSDLVWSETQNRGGTSAESSRTKFRWEEGICEWIAETPTAAIRHRACSRASTPCTAKLKTTTSDIQNPGGDAKKHNKYSIKDRGPQILIVESGLGRHGREEGNSLVQYPVNFPNRYISERGNSDIMQRVPSILDGQVKRRLYEASLPSRDFRCKRRRLNSWSRADNVNMVSELYSNSSNLHKDRPICEHSDEDELATGESEVRIRPTISSGALKEIGNVQCYSPSTSSAPRSRYWAQRQMRKVMRQLNTGINGDGANSAESEDELCQSA</sequence>
<feature type="region of interest" description="Disordered" evidence="1">
    <location>
        <begin position="106"/>
        <end position="141"/>
    </location>
</feature>
<dbReference type="EMBL" id="KV407459">
    <property type="protein sequence ID" value="KZF22226.1"/>
    <property type="molecule type" value="Genomic_DNA"/>
</dbReference>
<feature type="compositionally biased region" description="Acidic residues" evidence="1">
    <location>
        <begin position="971"/>
        <end position="980"/>
    </location>
</feature>
<evidence type="ECO:0000256" key="1">
    <source>
        <dbReference type="SAM" id="MobiDB-lite"/>
    </source>
</evidence>
<organism evidence="2 3">
    <name type="scientific">Xylona heveae (strain CBS 132557 / TC161)</name>
    <dbReference type="NCBI Taxonomy" id="1328760"/>
    <lineage>
        <taxon>Eukaryota</taxon>
        <taxon>Fungi</taxon>
        <taxon>Dikarya</taxon>
        <taxon>Ascomycota</taxon>
        <taxon>Pezizomycotina</taxon>
        <taxon>Xylonomycetes</taxon>
        <taxon>Xylonales</taxon>
        <taxon>Xylonaceae</taxon>
        <taxon>Xylona</taxon>
    </lineage>
</organism>
<name>A0A165GIJ1_XYLHT</name>